<sequence length="591" mass="66909">MGKSKKRSRTSGARLNPLRSRNGANNGLARKLDPLLSQLSSVVPNERAMALASISVMCEDPEARSHFLKEKLVHTVLSKLLNDENMDIVVESFGLLRNLSLEEGYDVSMNLWRSSIWLSIDQGFDKLLKSLESLEGASTESRRLLFDYADNLLSLVVALANGSEAILDQMLIEEKLGRIFAVVDQLLHFGYKKLPLALFNTILDLLYDLSSESFEFIEAVNRDSYLAQFVQSLPQMLNDGNELTKVLIQGVYLQFSDMNMTYDKADSIIHSICQSIQGINLQEMFKELMPRDEDIMNSANDQVAQKIKDYTKARNSALMKLQSIEIAIDLLTAIIEIVASLYEEAGGPVPANLLKTLTEFVPVVFMSLGQNFTSRILISWNNLLWLFIALEINLLQLPNQLDKYLWNFVNSLDSQEVDILLGKWSVVWALMKTVALQPDPASWLLSINLQNNMQFAQSIIENYKNNEDVELAQKYIGVMAAYASFAGQIEVNRLVGQFILDQLVSQHTPPILLVEFTNSLFEMYSDASYDYDLPVYVNGGYQAVISTQVVPNLKRCFKMVDRNKDALLKERCTECFNTLDSFIHYKQSERS</sequence>
<gene>
    <name evidence="4" type="ORF">BN860_01596g</name>
</gene>
<evidence type="ECO:0000256" key="2">
    <source>
        <dbReference type="SAM" id="MobiDB-lite"/>
    </source>
</evidence>
<accession>A0A8J2TAD5</accession>
<dbReference type="CDD" id="cd13394">
    <property type="entry name" value="Syo1_like"/>
    <property type="match status" value="1"/>
</dbReference>
<feature type="domain" description="SYO1-like TPR repeats" evidence="3">
    <location>
        <begin position="374"/>
        <end position="589"/>
    </location>
</feature>
<dbReference type="InterPro" id="IPR016024">
    <property type="entry name" value="ARM-type_fold"/>
</dbReference>
<dbReference type="Pfam" id="PF25567">
    <property type="entry name" value="TPR_SYO1"/>
    <property type="match status" value="1"/>
</dbReference>
<dbReference type="EMBL" id="HG316464">
    <property type="protein sequence ID" value="CDF91382.1"/>
    <property type="molecule type" value="Genomic_DNA"/>
</dbReference>
<organism evidence="4 5">
    <name type="scientific">Zygosaccharomyces bailii (strain CLIB 213 / ATCC 58445 / CBS 680 / BCRC 21525 / NBRC 1098 / NCYC 1416 / NRRL Y-2227)</name>
    <dbReference type="NCBI Taxonomy" id="1333698"/>
    <lineage>
        <taxon>Eukaryota</taxon>
        <taxon>Fungi</taxon>
        <taxon>Dikarya</taxon>
        <taxon>Ascomycota</taxon>
        <taxon>Saccharomycotina</taxon>
        <taxon>Saccharomycetes</taxon>
        <taxon>Saccharomycetales</taxon>
        <taxon>Saccharomycetaceae</taxon>
        <taxon>Zygosaccharomyces</taxon>
    </lineage>
</organism>
<dbReference type="InterPro" id="IPR057990">
    <property type="entry name" value="TPR_SYO1"/>
</dbReference>
<comment type="similarity">
    <text evidence="1">Belongs to the nuclear import and ribosome assembly adapter family.</text>
</comment>
<dbReference type="GO" id="GO:0006606">
    <property type="term" value="P:protein import into nucleus"/>
    <property type="evidence" value="ECO:0007669"/>
    <property type="project" value="TreeGrafter"/>
</dbReference>
<dbReference type="OrthoDB" id="288703at2759"/>
<evidence type="ECO:0000256" key="1">
    <source>
        <dbReference type="ARBA" id="ARBA00049983"/>
    </source>
</evidence>
<keyword evidence="5" id="KW-1185">Reference proteome</keyword>
<dbReference type="PANTHER" id="PTHR13347:SF1">
    <property type="entry name" value="HEAT REPEAT-CONTAINING PROTEIN 3"/>
    <property type="match status" value="1"/>
</dbReference>
<dbReference type="GO" id="GO:0042273">
    <property type="term" value="P:ribosomal large subunit biogenesis"/>
    <property type="evidence" value="ECO:0007669"/>
    <property type="project" value="TreeGrafter"/>
</dbReference>
<feature type="region of interest" description="Disordered" evidence="2">
    <location>
        <begin position="1"/>
        <end position="26"/>
    </location>
</feature>
<dbReference type="InterPro" id="IPR011989">
    <property type="entry name" value="ARM-like"/>
</dbReference>
<evidence type="ECO:0000259" key="3">
    <source>
        <dbReference type="Pfam" id="PF25567"/>
    </source>
</evidence>
<dbReference type="GO" id="GO:0051082">
    <property type="term" value="F:unfolded protein binding"/>
    <property type="evidence" value="ECO:0007669"/>
    <property type="project" value="TreeGrafter"/>
</dbReference>
<dbReference type="Gene3D" id="1.25.10.10">
    <property type="entry name" value="Leucine-rich Repeat Variant"/>
    <property type="match status" value="1"/>
</dbReference>
<dbReference type="Proteomes" id="UP000019375">
    <property type="component" value="Unassembled WGS sequence"/>
</dbReference>
<dbReference type="PANTHER" id="PTHR13347">
    <property type="entry name" value="HEAT REPEAT-CONTAINING PROTEIN 3"/>
    <property type="match status" value="1"/>
</dbReference>
<reference evidence="5" key="1">
    <citation type="journal article" date="2013" name="Genome Announc.">
        <title>Genome sequence of the food spoilage yeast Zygosaccharomyces bailii CLIB 213(T).</title>
        <authorList>
            <person name="Galeote V."/>
            <person name="Bigey F."/>
            <person name="Devillers H."/>
            <person name="Neuveglise C."/>
            <person name="Dequin S."/>
        </authorList>
    </citation>
    <scope>NUCLEOTIDE SEQUENCE [LARGE SCALE GENOMIC DNA]</scope>
    <source>
        <strain evidence="5">CLIB 213 / ATCC 58445 / CBS 680 / CCRC 21525 / NBRC 1098 / NCYC 1416 / NRRL Y-2227</strain>
    </source>
</reference>
<evidence type="ECO:0000313" key="4">
    <source>
        <dbReference type="EMBL" id="CDF91382.1"/>
    </source>
</evidence>
<dbReference type="SUPFAM" id="SSF48371">
    <property type="entry name" value="ARM repeat"/>
    <property type="match status" value="2"/>
</dbReference>
<evidence type="ECO:0000313" key="5">
    <source>
        <dbReference type="Proteomes" id="UP000019375"/>
    </source>
</evidence>
<dbReference type="InterPro" id="IPR052616">
    <property type="entry name" value="SYO1-like"/>
</dbReference>
<name>A0A8J2TAD5_ZYGB2</name>
<protein>
    <submittedName>
        <fullName evidence="4">ZYBA0S11-01596g1_1</fullName>
    </submittedName>
</protein>
<proteinExistence type="inferred from homology"/>
<dbReference type="AlphaFoldDB" id="A0A8J2TAD5"/>